<proteinExistence type="predicted"/>
<organism evidence="1 2">
    <name type="scientific">Sphingomonas aerolata</name>
    <dbReference type="NCBI Taxonomy" id="185951"/>
    <lineage>
        <taxon>Bacteria</taxon>
        <taxon>Pseudomonadati</taxon>
        <taxon>Pseudomonadota</taxon>
        <taxon>Alphaproteobacteria</taxon>
        <taxon>Sphingomonadales</taxon>
        <taxon>Sphingomonadaceae</taxon>
        <taxon>Sphingomonas</taxon>
    </lineage>
</organism>
<evidence type="ECO:0000313" key="1">
    <source>
        <dbReference type="EMBL" id="PTM44685.1"/>
    </source>
</evidence>
<reference evidence="1 2" key="1">
    <citation type="submission" date="2018-04" db="EMBL/GenBank/DDBJ databases">
        <title>Genomic Encyclopedia of Type Strains, Phase III (KMG-III): the genomes of soil and plant-associated and newly described type strains.</title>
        <authorList>
            <person name="Whitman W."/>
        </authorList>
    </citation>
    <scope>NUCLEOTIDE SEQUENCE [LARGE SCALE GENOMIC DNA]</scope>
    <source>
        <strain evidence="1 2">NW12</strain>
    </source>
</reference>
<dbReference type="EMBL" id="PZZN01000003">
    <property type="protein sequence ID" value="PTM44685.1"/>
    <property type="molecule type" value="Genomic_DNA"/>
</dbReference>
<comment type="caution">
    <text evidence="1">The sequence shown here is derived from an EMBL/GenBank/DDBJ whole genome shotgun (WGS) entry which is preliminary data.</text>
</comment>
<name>A0A2T4YMP9_9SPHN</name>
<protein>
    <submittedName>
        <fullName evidence="1">Uncharacterized protein</fullName>
    </submittedName>
</protein>
<keyword evidence="2" id="KW-1185">Reference proteome</keyword>
<evidence type="ECO:0000313" key="2">
    <source>
        <dbReference type="Proteomes" id="UP000240996"/>
    </source>
</evidence>
<sequence>MYVRRHDAKRTIEHCTDEGQFQKVSQRYEFLDPFFKIIFGSTLTFTHT</sequence>
<dbReference type="Proteomes" id="UP000240996">
    <property type="component" value="Unassembled WGS sequence"/>
</dbReference>
<gene>
    <name evidence="1" type="ORF">C8J24_2892</name>
</gene>
<dbReference type="AlphaFoldDB" id="A0A2T4YMP9"/>
<accession>A0A2T4YMP9</accession>